<gene>
    <name evidence="1" type="ORF">CGC50_00215</name>
</gene>
<reference evidence="2" key="1">
    <citation type="submission" date="2017-06" db="EMBL/GenBank/DDBJ databases">
        <title>Capnocytophaga spp. assemblies.</title>
        <authorList>
            <person name="Gulvik C.A."/>
        </authorList>
    </citation>
    <scope>NUCLEOTIDE SEQUENCE [LARGE SCALE GENOMIC DNA]</scope>
    <source>
        <strain evidence="2">H1496</strain>
    </source>
</reference>
<sequence>MIMHPCMPRPTPAKKVEKVDIPAPQEPPKVIYIAVPQRSQKEENEQQTINYKLKWWHVAIAFVAGYALASSNSKKA</sequence>
<protein>
    <submittedName>
        <fullName evidence="1">Uncharacterized protein</fullName>
    </submittedName>
</protein>
<dbReference type="KEGG" id="cgh:CGC50_00215"/>
<evidence type="ECO:0000313" key="2">
    <source>
        <dbReference type="Proteomes" id="UP000217250"/>
    </source>
</evidence>
<dbReference type="AlphaFoldDB" id="A0A250FKT2"/>
<dbReference type="EMBL" id="CP022386">
    <property type="protein sequence ID" value="ATA85713.1"/>
    <property type="molecule type" value="Genomic_DNA"/>
</dbReference>
<accession>A0A250FKT2</accession>
<dbReference type="Proteomes" id="UP000217250">
    <property type="component" value="Chromosome"/>
</dbReference>
<organism evidence="1 2">
    <name type="scientific">Capnocytophaga gingivalis</name>
    <dbReference type="NCBI Taxonomy" id="1017"/>
    <lineage>
        <taxon>Bacteria</taxon>
        <taxon>Pseudomonadati</taxon>
        <taxon>Bacteroidota</taxon>
        <taxon>Flavobacteriia</taxon>
        <taxon>Flavobacteriales</taxon>
        <taxon>Flavobacteriaceae</taxon>
        <taxon>Capnocytophaga</taxon>
    </lineage>
</organism>
<name>A0A250FKT2_9FLAO</name>
<proteinExistence type="predicted"/>
<evidence type="ECO:0000313" key="1">
    <source>
        <dbReference type="EMBL" id="ATA85713.1"/>
    </source>
</evidence>